<organism evidence="1 2">
    <name type="scientific">Symmachiella macrocystis</name>
    <dbReference type="NCBI Taxonomy" id="2527985"/>
    <lineage>
        <taxon>Bacteria</taxon>
        <taxon>Pseudomonadati</taxon>
        <taxon>Planctomycetota</taxon>
        <taxon>Planctomycetia</taxon>
        <taxon>Planctomycetales</taxon>
        <taxon>Planctomycetaceae</taxon>
        <taxon>Symmachiella</taxon>
    </lineage>
</organism>
<dbReference type="RefSeq" id="WP_146369733.1">
    <property type="nucleotide sequence ID" value="NZ_SJPP01000001.1"/>
</dbReference>
<protein>
    <recommendedName>
        <fullName evidence="3">Bacterial type II secretion system protein G</fullName>
    </recommendedName>
</protein>
<dbReference type="AlphaFoldDB" id="A0A5C6BJN5"/>
<name>A0A5C6BJN5_9PLAN</name>
<sequence>MDAPPKRSSWSVGKMLLFAVGALLIGTLAILGVSWYSAHAALEEKLAALRAEGLPTNAAELADFYKVRDDVPDTTDVWVDILDKLPTPYSALSEPMKQIPIIGQGAMPIPPPGTEWAQLEAVEEFLVQYESQLQAARGEAGSNGQVRFPIDFSTNPYMLDLNSSEQRQVARLLQLDAHVAAHCGDDTRALLDIRAIFAQSDALRGEPILISQLVRFAIRSLGCGVTGELMPYCDWSDDDLAALQASIRIAHPDEEMARAMDGERAFSLMGLDLMTWGPLRVRNKLTAIEYFEHVLKAFEGTPADSLIIADEIDQRISEIEENDSLLGLDRPFLLIAPPFAEVIKAAVRSIARQRCYNAGIAAQRYRVQRGQFPKALSDLNQEFLGPVGESATSLIDPFDGKPLRYRQDDKRIIIYSIADDAVDDSGDRAGNTDGLSLQDIGIVLPK</sequence>
<evidence type="ECO:0000313" key="1">
    <source>
        <dbReference type="EMBL" id="TWU12235.1"/>
    </source>
</evidence>
<reference evidence="1 2" key="1">
    <citation type="submission" date="2019-02" db="EMBL/GenBank/DDBJ databases">
        <title>Deep-cultivation of Planctomycetes and their phenomic and genomic characterization uncovers novel biology.</title>
        <authorList>
            <person name="Wiegand S."/>
            <person name="Jogler M."/>
            <person name="Boedeker C."/>
            <person name="Pinto D."/>
            <person name="Vollmers J."/>
            <person name="Rivas-Marin E."/>
            <person name="Kohn T."/>
            <person name="Peeters S.H."/>
            <person name="Heuer A."/>
            <person name="Rast P."/>
            <person name="Oberbeckmann S."/>
            <person name="Bunk B."/>
            <person name="Jeske O."/>
            <person name="Meyerdierks A."/>
            <person name="Storesund J.E."/>
            <person name="Kallscheuer N."/>
            <person name="Luecker S."/>
            <person name="Lage O.M."/>
            <person name="Pohl T."/>
            <person name="Merkel B.J."/>
            <person name="Hornburger P."/>
            <person name="Mueller R.-W."/>
            <person name="Bruemmer F."/>
            <person name="Labrenz M."/>
            <person name="Spormann A.M."/>
            <person name="Op Den Camp H."/>
            <person name="Overmann J."/>
            <person name="Amann R."/>
            <person name="Jetten M.S.M."/>
            <person name="Mascher T."/>
            <person name="Medema M.H."/>
            <person name="Devos D.P."/>
            <person name="Kaster A.-K."/>
            <person name="Ovreas L."/>
            <person name="Rohde M."/>
            <person name="Galperin M.Y."/>
            <person name="Jogler C."/>
        </authorList>
    </citation>
    <scope>NUCLEOTIDE SEQUENCE [LARGE SCALE GENOMIC DNA]</scope>
    <source>
        <strain evidence="1 2">CA54</strain>
    </source>
</reference>
<evidence type="ECO:0000313" key="2">
    <source>
        <dbReference type="Proteomes" id="UP000320735"/>
    </source>
</evidence>
<comment type="caution">
    <text evidence="1">The sequence shown here is derived from an EMBL/GenBank/DDBJ whole genome shotgun (WGS) entry which is preliminary data.</text>
</comment>
<dbReference type="EMBL" id="SJPP01000001">
    <property type="protein sequence ID" value="TWU12235.1"/>
    <property type="molecule type" value="Genomic_DNA"/>
</dbReference>
<evidence type="ECO:0008006" key="3">
    <source>
        <dbReference type="Google" id="ProtNLM"/>
    </source>
</evidence>
<keyword evidence="2" id="KW-1185">Reference proteome</keyword>
<dbReference type="Proteomes" id="UP000320735">
    <property type="component" value="Unassembled WGS sequence"/>
</dbReference>
<proteinExistence type="predicted"/>
<dbReference type="OrthoDB" id="274376at2"/>
<gene>
    <name evidence="1" type="ORF">CA54_10580</name>
</gene>
<accession>A0A5C6BJN5</accession>